<reference evidence="2" key="1">
    <citation type="submission" date="2021-11" db="EMBL/GenBank/DDBJ databases">
        <title>Purpureocillium_takamizusanense_genome.</title>
        <authorList>
            <person name="Nguyen N.-H."/>
        </authorList>
    </citation>
    <scope>NUCLEOTIDE SEQUENCE</scope>
    <source>
        <strain evidence="2">PT3</strain>
    </source>
</reference>
<accession>A0A9Q8QC19</accession>
<evidence type="ECO:0008006" key="4">
    <source>
        <dbReference type="Google" id="ProtNLM"/>
    </source>
</evidence>
<dbReference type="GeneID" id="72065601"/>
<dbReference type="Gene3D" id="3.40.50.1010">
    <property type="entry name" value="5'-nuclease"/>
    <property type="match status" value="1"/>
</dbReference>
<dbReference type="OrthoDB" id="5590473at2759"/>
<evidence type="ECO:0000313" key="3">
    <source>
        <dbReference type="Proteomes" id="UP000829364"/>
    </source>
</evidence>
<evidence type="ECO:0000313" key="2">
    <source>
        <dbReference type="EMBL" id="UNI17288.1"/>
    </source>
</evidence>
<feature type="region of interest" description="Disordered" evidence="1">
    <location>
        <begin position="486"/>
        <end position="506"/>
    </location>
</feature>
<evidence type="ECO:0000256" key="1">
    <source>
        <dbReference type="SAM" id="MobiDB-lite"/>
    </source>
</evidence>
<keyword evidence="3" id="KW-1185">Reference proteome</keyword>
<dbReference type="Proteomes" id="UP000829364">
    <property type="component" value="Chromosome 3"/>
</dbReference>
<proteinExistence type="predicted"/>
<protein>
    <recommendedName>
        <fullName evidence="4">Cell wall glucanase</fullName>
    </recommendedName>
</protein>
<feature type="region of interest" description="Disordered" evidence="1">
    <location>
        <begin position="109"/>
        <end position="192"/>
    </location>
</feature>
<feature type="compositionally biased region" description="Polar residues" evidence="1">
    <location>
        <begin position="152"/>
        <end position="166"/>
    </location>
</feature>
<dbReference type="EMBL" id="CP086356">
    <property type="protein sequence ID" value="UNI17288.1"/>
    <property type="molecule type" value="Genomic_DNA"/>
</dbReference>
<dbReference type="AlphaFoldDB" id="A0A9Q8QC19"/>
<dbReference type="CDD" id="cd18724">
    <property type="entry name" value="PIN_LabA-like"/>
    <property type="match status" value="1"/>
</dbReference>
<feature type="region of interest" description="Disordered" evidence="1">
    <location>
        <begin position="1"/>
        <end position="72"/>
    </location>
</feature>
<name>A0A9Q8QC19_9HYPO</name>
<feature type="compositionally biased region" description="Basic and acidic residues" evidence="1">
    <location>
        <begin position="14"/>
        <end position="31"/>
    </location>
</feature>
<sequence>MSDAGSAASITPARRGDNDRPPRLGDFDKLQGRTASLPVSGEFKSKERTWPRWFSEGVSPASPTPSDSSLKLGDFRGIVSLLRVGEGLDAPHEKRPLDRQELHRLANISRAASPISHSDPIPIPSRPDGGLHPPSGLQDDDPLSATDPVHESGSSRSTIDASSTPGTTPPEPDFCSAQRPASSQLCPAKRTAARPSTLQQILSYQKTKYGPLIPVYGQVASTAQKHESLMNGLVRHRVLDAENALLFPATTSNGIHVFLDMSNISISFHNALRDRFSVGVEARFVPLPSLNLQFLTEILVRGRSAVSLNVGCSVPPRRAEPRFVGQLRSLGYHVDLRERRPVLEPSVPHRVPRGQAPAAVFATSSSSDEMSSGTAAAAAAVRYVEDLVDEVLQTRIAESVMECFQRQGTIVLATGDAQPAKHSDGFLTYAIRALKMGWNVEVVSWKNSLSSHWRNPAWAANWGTRFRVIELDPFLDELLACPTTSTRSCYESDGASRVKPGRLKDT</sequence>
<dbReference type="RefSeq" id="XP_047840769.1">
    <property type="nucleotide sequence ID" value="XM_047984794.1"/>
</dbReference>
<organism evidence="2 3">
    <name type="scientific">Purpureocillium takamizusanense</name>
    <dbReference type="NCBI Taxonomy" id="2060973"/>
    <lineage>
        <taxon>Eukaryota</taxon>
        <taxon>Fungi</taxon>
        <taxon>Dikarya</taxon>
        <taxon>Ascomycota</taxon>
        <taxon>Pezizomycotina</taxon>
        <taxon>Sordariomycetes</taxon>
        <taxon>Hypocreomycetidae</taxon>
        <taxon>Hypocreales</taxon>
        <taxon>Ophiocordycipitaceae</taxon>
        <taxon>Purpureocillium</taxon>
    </lineage>
</organism>
<gene>
    <name evidence="2" type="ORF">JDV02_003644</name>
</gene>
<dbReference type="KEGG" id="ptkz:JDV02_003644"/>